<feature type="signal peptide" evidence="1">
    <location>
        <begin position="1"/>
        <end position="41"/>
    </location>
</feature>
<keyword evidence="1" id="KW-0732">Signal</keyword>
<name>A0A2W5NKU7_9SPHN</name>
<feature type="chain" id="PRO_5015996371" evidence="1">
    <location>
        <begin position="42"/>
        <end position="74"/>
    </location>
</feature>
<evidence type="ECO:0000313" key="2">
    <source>
        <dbReference type="EMBL" id="PZQ52889.1"/>
    </source>
</evidence>
<gene>
    <name evidence="2" type="ORF">DI555_19465</name>
</gene>
<dbReference type="AlphaFoldDB" id="A0A2W5NKU7"/>
<comment type="caution">
    <text evidence="2">The sequence shown here is derived from an EMBL/GenBank/DDBJ whole genome shotgun (WGS) entry which is preliminary data.</text>
</comment>
<organism evidence="2 3">
    <name type="scientific">Novosphingobium pentaromativorans</name>
    <dbReference type="NCBI Taxonomy" id="205844"/>
    <lineage>
        <taxon>Bacteria</taxon>
        <taxon>Pseudomonadati</taxon>
        <taxon>Pseudomonadota</taxon>
        <taxon>Alphaproteobacteria</taxon>
        <taxon>Sphingomonadales</taxon>
        <taxon>Sphingomonadaceae</taxon>
        <taxon>Novosphingobium</taxon>
    </lineage>
</organism>
<reference evidence="2 3" key="1">
    <citation type="submission" date="2017-08" db="EMBL/GenBank/DDBJ databases">
        <title>Infants hospitalized years apart are colonized by the same room-sourced microbial strains.</title>
        <authorList>
            <person name="Brooks B."/>
            <person name="Olm M.R."/>
            <person name="Firek B.A."/>
            <person name="Baker R."/>
            <person name="Thomas B.C."/>
            <person name="Morowitz M.J."/>
            <person name="Banfield J.F."/>
        </authorList>
    </citation>
    <scope>NUCLEOTIDE SEQUENCE [LARGE SCALE GENOMIC DNA]</scope>
    <source>
        <strain evidence="2">S2_005_002_R2_33</strain>
    </source>
</reference>
<evidence type="ECO:0000313" key="3">
    <source>
        <dbReference type="Proteomes" id="UP000249082"/>
    </source>
</evidence>
<protein>
    <submittedName>
        <fullName evidence="2">Uncharacterized protein</fullName>
    </submittedName>
</protein>
<dbReference type="EMBL" id="QFPX01000020">
    <property type="protein sequence ID" value="PZQ52889.1"/>
    <property type="molecule type" value="Genomic_DNA"/>
</dbReference>
<sequence length="74" mass="7503">MTFSNARFSPAQAASRPAAAMLSLAFVAAFWLPTISTPAHAAPAAEAAVHEAPQSEAAFGNRIVIAAPVAPALM</sequence>
<dbReference type="Proteomes" id="UP000249082">
    <property type="component" value="Unassembled WGS sequence"/>
</dbReference>
<accession>A0A2W5NKU7</accession>
<proteinExistence type="predicted"/>
<evidence type="ECO:0000256" key="1">
    <source>
        <dbReference type="SAM" id="SignalP"/>
    </source>
</evidence>